<comment type="subcellular location">
    <subcellularLocation>
        <location evidence="1 7">Cell membrane</location>
        <topology evidence="1 7">Multi-pass membrane protein</topology>
    </subcellularLocation>
</comment>
<feature type="transmembrane region" description="Helical" evidence="7">
    <location>
        <begin position="151"/>
        <end position="171"/>
    </location>
</feature>
<sequence length="286" mass="31735">MQTVFTFANAQSKRSVLSLTLVYLLLITASALTILPLLVIFIGSFKTGAEFNTTGAFDLPAVWIFDNYRTAFLRGKMALGFFNTFILIAGACAGSILTGTMASYALHRFEFRGRAFIKNIFLWIVLIPSTTAQVSRFQIVNALGLYNTRAVGIILAMGTDIMAIYIYLQFLESISRSLDESAILDGAGYFRVYWQIVMPLLKPATVTVLIIKAIGMYNDFYTPFLYMPKQSLQVISTALFKFKGPYGSHWEIICAGIMIAVLPTLVLFLALQKQIYSGLVQGAVKQ</sequence>
<evidence type="ECO:0000256" key="3">
    <source>
        <dbReference type="ARBA" id="ARBA00022475"/>
    </source>
</evidence>
<dbReference type="Pfam" id="PF00528">
    <property type="entry name" value="BPD_transp_1"/>
    <property type="match status" value="1"/>
</dbReference>
<accession>A0AAE3JMM1</accession>
<organism evidence="9 10">
    <name type="scientific">Teretinema zuelzerae</name>
    <dbReference type="NCBI Taxonomy" id="156"/>
    <lineage>
        <taxon>Bacteria</taxon>
        <taxon>Pseudomonadati</taxon>
        <taxon>Spirochaetota</taxon>
        <taxon>Spirochaetia</taxon>
        <taxon>Spirochaetales</taxon>
        <taxon>Treponemataceae</taxon>
        <taxon>Teretinema</taxon>
    </lineage>
</organism>
<evidence type="ECO:0000256" key="7">
    <source>
        <dbReference type="RuleBase" id="RU363032"/>
    </source>
</evidence>
<protein>
    <submittedName>
        <fullName evidence="9">Carbohydrate ABC transporter permease</fullName>
    </submittedName>
</protein>
<dbReference type="PANTHER" id="PTHR43744">
    <property type="entry name" value="ABC TRANSPORTER PERMEASE PROTEIN MG189-RELATED-RELATED"/>
    <property type="match status" value="1"/>
</dbReference>
<feature type="domain" description="ABC transmembrane type-1" evidence="8">
    <location>
        <begin position="81"/>
        <end position="271"/>
    </location>
</feature>
<keyword evidence="5 7" id="KW-1133">Transmembrane helix</keyword>
<feature type="transmembrane region" description="Helical" evidence="7">
    <location>
        <begin position="250"/>
        <end position="271"/>
    </location>
</feature>
<evidence type="ECO:0000313" key="9">
    <source>
        <dbReference type="EMBL" id="MCD1655844.1"/>
    </source>
</evidence>
<dbReference type="InterPro" id="IPR000515">
    <property type="entry name" value="MetI-like"/>
</dbReference>
<evidence type="ECO:0000256" key="1">
    <source>
        <dbReference type="ARBA" id="ARBA00004651"/>
    </source>
</evidence>
<keyword evidence="4 7" id="KW-0812">Transmembrane</keyword>
<comment type="caution">
    <text evidence="9">The sequence shown here is derived from an EMBL/GenBank/DDBJ whole genome shotgun (WGS) entry which is preliminary data.</text>
</comment>
<evidence type="ECO:0000256" key="4">
    <source>
        <dbReference type="ARBA" id="ARBA00022692"/>
    </source>
</evidence>
<dbReference type="Gene3D" id="1.10.3720.10">
    <property type="entry name" value="MetI-like"/>
    <property type="match status" value="1"/>
</dbReference>
<feature type="transmembrane region" description="Helical" evidence="7">
    <location>
        <begin position="21"/>
        <end position="42"/>
    </location>
</feature>
<name>A0AAE3JMM1_9SPIR</name>
<dbReference type="GO" id="GO:0005886">
    <property type="term" value="C:plasma membrane"/>
    <property type="evidence" value="ECO:0007669"/>
    <property type="project" value="UniProtKB-SubCell"/>
</dbReference>
<dbReference type="PROSITE" id="PS50928">
    <property type="entry name" value="ABC_TM1"/>
    <property type="match status" value="1"/>
</dbReference>
<evidence type="ECO:0000256" key="5">
    <source>
        <dbReference type="ARBA" id="ARBA00022989"/>
    </source>
</evidence>
<dbReference type="EMBL" id="JAINWA010000003">
    <property type="protein sequence ID" value="MCD1655844.1"/>
    <property type="molecule type" value="Genomic_DNA"/>
</dbReference>
<evidence type="ECO:0000313" key="10">
    <source>
        <dbReference type="Proteomes" id="UP001198163"/>
    </source>
</evidence>
<keyword evidence="3" id="KW-1003">Cell membrane</keyword>
<dbReference type="InterPro" id="IPR035906">
    <property type="entry name" value="MetI-like_sf"/>
</dbReference>
<gene>
    <name evidence="9" type="ORF">K7J14_14190</name>
</gene>
<dbReference type="Proteomes" id="UP001198163">
    <property type="component" value="Unassembled WGS sequence"/>
</dbReference>
<dbReference type="CDD" id="cd06261">
    <property type="entry name" value="TM_PBP2"/>
    <property type="match status" value="1"/>
</dbReference>
<dbReference type="GO" id="GO:0055085">
    <property type="term" value="P:transmembrane transport"/>
    <property type="evidence" value="ECO:0007669"/>
    <property type="project" value="InterPro"/>
</dbReference>
<evidence type="ECO:0000256" key="6">
    <source>
        <dbReference type="ARBA" id="ARBA00023136"/>
    </source>
</evidence>
<dbReference type="AlphaFoldDB" id="A0AAE3JMM1"/>
<dbReference type="RefSeq" id="WP_230757754.1">
    <property type="nucleotide sequence ID" value="NZ_JAINWA010000003.1"/>
</dbReference>
<evidence type="ECO:0000256" key="2">
    <source>
        <dbReference type="ARBA" id="ARBA00022448"/>
    </source>
</evidence>
<reference evidence="9" key="1">
    <citation type="submission" date="2021-08" db="EMBL/GenBank/DDBJ databases">
        <title>Comparative analyses of Brucepasteria parasyntrophica and Teretinema zuelzerae.</title>
        <authorList>
            <person name="Song Y."/>
            <person name="Brune A."/>
        </authorList>
    </citation>
    <scope>NUCLEOTIDE SEQUENCE</scope>
    <source>
        <strain evidence="9">DSM 1903</strain>
    </source>
</reference>
<feature type="transmembrane region" description="Helical" evidence="7">
    <location>
        <begin position="192"/>
        <end position="217"/>
    </location>
</feature>
<evidence type="ECO:0000259" key="8">
    <source>
        <dbReference type="PROSITE" id="PS50928"/>
    </source>
</evidence>
<feature type="transmembrane region" description="Helical" evidence="7">
    <location>
        <begin position="120"/>
        <end position="139"/>
    </location>
</feature>
<feature type="transmembrane region" description="Helical" evidence="7">
    <location>
        <begin position="77"/>
        <end position="99"/>
    </location>
</feature>
<dbReference type="SUPFAM" id="SSF161098">
    <property type="entry name" value="MetI-like"/>
    <property type="match status" value="1"/>
</dbReference>
<keyword evidence="2 7" id="KW-0813">Transport</keyword>
<keyword evidence="6 7" id="KW-0472">Membrane</keyword>
<proteinExistence type="inferred from homology"/>
<comment type="similarity">
    <text evidence="7">Belongs to the binding-protein-dependent transport system permease family.</text>
</comment>
<dbReference type="PANTHER" id="PTHR43744:SF3">
    <property type="entry name" value="LACTOSE TRANSPORT SYSTEM PERMEASE PROTEIN LACG"/>
    <property type="match status" value="1"/>
</dbReference>
<keyword evidence="10" id="KW-1185">Reference proteome</keyword>